<sequence length="133" mass="15490">MLPPFVVDDAENCPCVPPTEEKLAQLYKNRPNLELPPVHQQNKKILHLEQILTLKSKEFEKTEKPSNFTNFEFYLCKKPSSNTFARVRLLQTNGKFVQVFFVDYLVPTIALRDDLRPIPDGEEWKMIPSCLKI</sequence>
<proteinExistence type="predicted"/>
<dbReference type="Proteomes" id="UP000887576">
    <property type="component" value="Unplaced"/>
</dbReference>
<name>A0AC34R4A8_9BILA</name>
<evidence type="ECO:0000313" key="1">
    <source>
        <dbReference type="Proteomes" id="UP000887576"/>
    </source>
</evidence>
<evidence type="ECO:0000313" key="2">
    <source>
        <dbReference type="WBParaSite" id="JU765_v2.g3308.t1"/>
    </source>
</evidence>
<protein>
    <submittedName>
        <fullName evidence="2">Uncharacterized protein</fullName>
    </submittedName>
</protein>
<reference evidence="2" key="1">
    <citation type="submission" date="2022-11" db="UniProtKB">
        <authorList>
            <consortium name="WormBaseParasite"/>
        </authorList>
    </citation>
    <scope>IDENTIFICATION</scope>
</reference>
<accession>A0AC34R4A8</accession>
<dbReference type="WBParaSite" id="JU765_v2.g3308.t1">
    <property type="protein sequence ID" value="JU765_v2.g3308.t1"/>
    <property type="gene ID" value="JU765_v2.g3308"/>
</dbReference>
<organism evidence="1 2">
    <name type="scientific">Panagrolaimus sp. JU765</name>
    <dbReference type="NCBI Taxonomy" id="591449"/>
    <lineage>
        <taxon>Eukaryota</taxon>
        <taxon>Metazoa</taxon>
        <taxon>Ecdysozoa</taxon>
        <taxon>Nematoda</taxon>
        <taxon>Chromadorea</taxon>
        <taxon>Rhabditida</taxon>
        <taxon>Tylenchina</taxon>
        <taxon>Panagrolaimomorpha</taxon>
        <taxon>Panagrolaimoidea</taxon>
        <taxon>Panagrolaimidae</taxon>
        <taxon>Panagrolaimus</taxon>
    </lineage>
</organism>